<comment type="caution">
    <text evidence="1">The sequence shown here is derived from an EMBL/GenBank/DDBJ whole genome shotgun (WGS) entry which is preliminary data.</text>
</comment>
<dbReference type="EMBL" id="MU275839">
    <property type="protein sequence ID" value="KAI0053734.1"/>
    <property type="molecule type" value="Genomic_DNA"/>
</dbReference>
<proteinExistence type="predicted"/>
<reference evidence="1" key="2">
    <citation type="journal article" date="2022" name="New Phytol.">
        <title>Evolutionary transition to the ectomycorrhizal habit in the genomes of a hyperdiverse lineage of mushroom-forming fungi.</title>
        <authorList>
            <person name="Looney B."/>
            <person name="Miyauchi S."/>
            <person name="Morin E."/>
            <person name="Drula E."/>
            <person name="Courty P.E."/>
            <person name="Kohler A."/>
            <person name="Kuo A."/>
            <person name="LaButti K."/>
            <person name="Pangilinan J."/>
            <person name="Lipzen A."/>
            <person name="Riley R."/>
            <person name="Andreopoulos W."/>
            <person name="He G."/>
            <person name="Johnson J."/>
            <person name="Nolan M."/>
            <person name="Tritt A."/>
            <person name="Barry K.W."/>
            <person name="Grigoriev I.V."/>
            <person name="Nagy L.G."/>
            <person name="Hibbett D."/>
            <person name="Henrissat B."/>
            <person name="Matheny P.B."/>
            <person name="Labbe J."/>
            <person name="Martin F.M."/>
        </authorList>
    </citation>
    <scope>NUCLEOTIDE SEQUENCE</scope>
    <source>
        <strain evidence="1">FP105234-sp</strain>
    </source>
</reference>
<keyword evidence="2" id="KW-1185">Reference proteome</keyword>
<evidence type="ECO:0000313" key="2">
    <source>
        <dbReference type="Proteomes" id="UP000814033"/>
    </source>
</evidence>
<sequence length="177" mass="19325">MLGLPPATPLTDHSESESSEAFVVAFLRDINLVQSPQLEDIVNLLYPECVGESETPYATAPDTPQIVRAHAEASPGPSPASSDTITTYAEPSDIFLPKTYTDNQPESTAHHAGIDKLLAMRYFMEDGEGSGGLVCTMCSFRYTHDAAEKPAVFMCPTFEQLKRHCQTTHPTITLPDH</sequence>
<gene>
    <name evidence="1" type="ORF">FA95DRAFT_482320</name>
</gene>
<reference evidence="1" key="1">
    <citation type="submission" date="2021-02" db="EMBL/GenBank/DDBJ databases">
        <authorList>
            <consortium name="DOE Joint Genome Institute"/>
            <person name="Ahrendt S."/>
            <person name="Looney B.P."/>
            <person name="Miyauchi S."/>
            <person name="Morin E."/>
            <person name="Drula E."/>
            <person name="Courty P.E."/>
            <person name="Chicoki N."/>
            <person name="Fauchery L."/>
            <person name="Kohler A."/>
            <person name="Kuo A."/>
            <person name="Labutti K."/>
            <person name="Pangilinan J."/>
            <person name="Lipzen A."/>
            <person name="Riley R."/>
            <person name="Andreopoulos W."/>
            <person name="He G."/>
            <person name="Johnson J."/>
            <person name="Barry K.W."/>
            <person name="Grigoriev I.V."/>
            <person name="Nagy L."/>
            <person name="Hibbett D."/>
            <person name="Henrissat B."/>
            <person name="Matheny P.B."/>
            <person name="Labbe J."/>
            <person name="Martin F."/>
        </authorList>
    </citation>
    <scope>NUCLEOTIDE SEQUENCE</scope>
    <source>
        <strain evidence="1">FP105234-sp</strain>
    </source>
</reference>
<dbReference type="Proteomes" id="UP000814033">
    <property type="component" value="Unassembled WGS sequence"/>
</dbReference>
<accession>A0ACB8SB59</accession>
<name>A0ACB8SB59_9AGAM</name>
<protein>
    <submittedName>
        <fullName evidence="1">Uncharacterized protein</fullName>
    </submittedName>
</protein>
<organism evidence="1 2">
    <name type="scientific">Auriscalpium vulgare</name>
    <dbReference type="NCBI Taxonomy" id="40419"/>
    <lineage>
        <taxon>Eukaryota</taxon>
        <taxon>Fungi</taxon>
        <taxon>Dikarya</taxon>
        <taxon>Basidiomycota</taxon>
        <taxon>Agaricomycotina</taxon>
        <taxon>Agaricomycetes</taxon>
        <taxon>Russulales</taxon>
        <taxon>Auriscalpiaceae</taxon>
        <taxon>Auriscalpium</taxon>
    </lineage>
</organism>
<evidence type="ECO:0000313" key="1">
    <source>
        <dbReference type="EMBL" id="KAI0053734.1"/>
    </source>
</evidence>